<dbReference type="KEGG" id="obi:106868266"/>
<proteinExistence type="predicted"/>
<dbReference type="AlphaFoldDB" id="A0A0L8HW07"/>
<evidence type="ECO:0000313" key="3">
    <source>
        <dbReference type="EMBL" id="KOF93387.1"/>
    </source>
</evidence>
<dbReference type="Pfam" id="PF18479">
    <property type="entry name" value="PIN_11"/>
    <property type="match status" value="1"/>
</dbReference>
<feature type="domain" description="ZNF451 PIN-like" evidence="2">
    <location>
        <begin position="141"/>
        <end position="255"/>
    </location>
</feature>
<accession>A0A0L8HW07</accession>
<dbReference type="InterPro" id="IPR041192">
    <property type="entry name" value="PIN_11"/>
</dbReference>
<feature type="region of interest" description="Disordered" evidence="1">
    <location>
        <begin position="17"/>
        <end position="44"/>
    </location>
</feature>
<dbReference type="OrthoDB" id="6091938at2759"/>
<sequence>MLQNGFVNNFQGTLSRLQSRLRERRRKRRKRRRNRAKSQRRKRHIARMRQACTIPFSPFRPFHSRWSVRGYKHLASRPTIISRPTIRRRKLVHGRGGFDVHHRRRKIDGQNHRQACSFTFRPRFRHRHYRMNPLKHKLCRMDHIIFWDIDNWSRFFEKLKFLLPPNTFVWGFHSTQWNQPTRCLAFHRLMSTGGFHKNYQSGRTKNAADFAMMLQIGKMDELLPKHVQFTIFSGDKGFQEALHQMKDSRRMIRIINPHVPGWQARLHNILNRTIP</sequence>
<reference evidence="3" key="1">
    <citation type="submission" date="2015-07" db="EMBL/GenBank/DDBJ databases">
        <title>MeaNS - Measles Nucleotide Surveillance Program.</title>
        <authorList>
            <person name="Tran T."/>
            <person name="Druce J."/>
        </authorList>
    </citation>
    <scope>NUCLEOTIDE SEQUENCE</scope>
    <source>
        <strain evidence="3">UCB-OBI-ISO-001</strain>
        <tissue evidence="3">Gonad</tissue>
    </source>
</reference>
<organism evidence="3">
    <name type="scientific">Octopus bimaculoides</name>
    <name type="common">California two-spotted octopus</name>
    <dbReference type="NCBI Taxonomy" id="37653"/>
    <lineage>
        <taxon>Eukaryota</taxon>
        <taxon>Metazoa</taxon>
        <taxon>Spiralia</taxon>
        <taxon>Lophotrochozoa</taxon>
        <taxon>Mollusca</taxon>
        <taxon>Cephalopoda</taxon>
        <taxon>Coleoidea</taxon>
        <taxon>Octopodiformes</taxon>
        <taxon>Octopoda</taxon>
        <taxon>Incirrata</taxon>
        <taxon>Octopodidae</taxon>
        <taxon>Octopus</taxon>
    </lineage>
</organism>
<gene>
    <name evidence="3" type="ORF">OCBIM_22004614mg</name>
</gene>
<dbReference type="STRING" id="37653.A0A0L8HW07"/>
<dbReference type="EMBL" id="KQ417183">
    <property type="protein sequence ID" value="KOF93387.1"/>
    <property type="molecule type" value="Genomic_DNA"/>
</dbReference>
<protein>
    <recommendedName>
        <fullName evidence="2">ZNF451 PIN-like domain-containing protein</fullName>
    </recommendedName>
</protein>
<feature type="compositionally biased region" description="Basic residues" evidence="1">
    <location>
        <begin position="22"/>
        <end position="44"/>
    </location>
</feature>
<dbReference type="CDD" id="cd18721">
    <property type="entry name" value="PIN_ZNF451-like"/>
    <property type="match status" value="1"/>
</dbReference>
<name>A0A0L8HW07_OCTBM</name>
<evidence type="ECO:0000259" key="2">
    <source>
        <dbReference type="Pfam" id="PF18479"/>
    </source>
</evidence>
<evidence type="ECO:0000256" key="1">
    <source>
        <dbReference type="SAM" id="MobiDB-lite"/>
    </source>
</evidence>